<dbReference type="EMBL" id="JAVDQH010000004">
    <property type="protein sequence ID" value="MDR6243541.1"/>
    <property type="molecule type" value="Genomic_DNA"/>
</dbReference>
<reference evidence="2 3" key="1">
    <citation type="submission" date="2023-07" db="EMBL/GenBank/DDBJ databases">
        <title>Genomic Encyclopedia of Type Strains, Phase IV (KMG-IV): sequencing the most valuable type-strain genomes for metagenomic binning, comparative biology and taxonomic classification.</title>
        <authorList>
            <person name="Goeker M."/>
        </authorList>
    </citation>
    <scope>NUCLEOTIDE SEQUENCE [LARGE SCALE GENOMIC DNA]</scope>
    <source>
        <strain evidence="2 3">DSM 22170</strain>
    </source>
</reference>
<proteinExistence type="predicted"/>
<evidence type="ECO:0000256" key="1">
    <source>
        <dbReference type="SAM" id="MobiDB-lite"/>
    </source>
</evidence>
<evidence type="ECO:0000313" key="3">
    <source>
        <dbReference type="Proteomes" id="UP001185028"/>
    </source>
</evidence>
<organism evidence="2 3">
    <name type="scientific">Paenibacillus hunanensis</name>
    <dbReference type="NCBI Taxonomy" id="539262"/>
    <lineage>
        <taxon>Bacteria</taxon>
        <taxon>Bacillati</taxon>
        <taxon>Bacillota</taxon>
        <taxon>Bacilli</taxon>
        <taxon>Bacillales</taxon>
        <taxon>Paenibacillaceae</taxon>
        <taxon>Paenibacillus</taxon>
    </lineage>
</organism>
<keyword evidence="3" id="KW-1185">Reference proteome</keyword>
<feature type="region of interest" description="Disordered" evidence="1">
    <location>
        <begin position="1"/>
        <end position="21"/>
    </location>
</feature>
<evidence type="ECO:0000313" key="2">
    <source>
        <dbReference type="EMBL" id="MDR6243541.1"/>
    </source>
</evidence>
<protein>
    <submittedName>
        <fullName evidence="2">Uncharacterized protein</fullName>
    </submittedName>
</protein>
<gene>
    <name evidence="2" type="ORF">JOC58_001428</name>
</gene>
<accession>A0ABU1IX91</accession>
<comment type="caution">
    <text evidence="2">The sequence shown here is derived from an EMBL/GenBank/DDBJ whole genome shotgun (WGS) entry which is preliminary data.</text>
</comment>
<dbReference type="Proteomes" id="UP001185028">
    <property type="component" value="Unassembled WGS sequence"/>
</dbReference>
<name>A0ABU1IX91_9BACL</name>
<sequence length="39" mass="4013">MDKAKSALKGGESTDRSVAGGIDCGFANSGLDCIVPERR</sequence>